<accession>A0A8E2F248</accession>
<gene>
    <name evidence="2" type="ORF">AOQ84DRAFT_270599</name>
</gene>
<feature type="non-terminal residue" evidence="2">
    <location>
        <position position="1"/>
    </location>
</feature>
<dbReference type="EMBL" id="KV749523">
    <property type="protein sequence ID" value="OCL09069.1"/>
    <property type="molecule type" value="Genomic_DNA"/>
</dbReference>
<dbReference type="AlphaFoldDB" id="A0A8E2F248"/>
<dbReference type="InterPro" id="IPR010730">
    <property type="entry name" value="HET"/>
</dbReference>
<keyword evidence="3" id="KW-1185">Reference proteome</keyword>
<organism evidence="2 3">
    <name type="scientific">Glonium stellatum</name>
    <dbReference type="NCBI Taxonomy" id="574774"/>
    <lineage>
        <taxon>Eukaryota</taxon>
        <taxon>Fungi</taxon>
        <taxon>Dikarya</taxon>
        <taxon>Ascomycota</taxon>
        <taxon>Pezizomycotina</taxon>
        <taxon>Dothideomycetes</taxon>
        <taxon>Pleosporomycetidae</taxon>
        <taxon>Gloniales</taxon>
        <taxon>Gloniaceae</taxon>
        <taxon>Glonium</taxon>
    </lineage>
</organism>
<evidence type="ECO:0000259" key="1">
    <source>
        <dbReference type="Pfam" id="PF06985"/>
    </source>
</evidence>
<evidence type="ECO:0000313" key="2">
    <source>
        <dbReference type="EMBL" id="OCL09069.1"/>
    </source>
</evidence>
<proteinExistence type="predicted"/>
<sequence length="166" mass="18519">PWTAIGPANFIPHNTASDSSLNYISQWIRKCAQEHLNCDRKSLTPLPTRVIDVSTEPFLYITNGESVPYICLSYCWGKTTPFKTTRANLGERIKGIPFQNLPRTYRDAVTVTLRLGIQFLWIDALCIIQGDPLDWETESANMSRIYGGSYLTLAASSSSHADGGLF</sequence>
<reference evidence="2 3" key="1">
    <citation type="journal article" date="2016" name="Nat. Commun.">
        <title>Ectomycorrhizal ecology is imprinted in the genome of the dominant symbiotic fungus Cenococcum geophilum.</title>
        <authorList>
            <consortium name="DOE Joint Genome Institute"/>
            <person name="Peter M."/>
            <person name="Kohler A."/>
            <person name="Ohm R.A."/>
            <person name="Kuo A."/>
            <person name="Krutzmann J."/>
            <person name="Morin E."/>
            <person name="Arend M."/>
            <person name="Barry K.W."/>
            <person name="Binder M."/>
            <person name="Choi C."/>
            <person name="Clum A."/>
            <person name="Copeland A."/>
            <person name="Grisel N."/>
            <person name="Haridas S."/>
            <person name="Kipfer T."/>
            <person name="LaButti K."/>
            <person name="Lindquist E."/>
            <person name="Lipzen A."/>
            <person name="Maire R."/>
            <person name="Meier B."/>
            <person name="Mihaltcheva S."/>
            <person name="Molinier V."/>
            <person name="Murat C."/>
            <person name="Poggeler S."/>
            <person name="Quandt C.A."/>
            <person name="Sperisen C."/>
            <person name="Tritt A."/>
            <person name="Tisserant E."/>
            <person name="Crous P.W."/>
            <person name="Henrissat B."/>
            <person name="Nehls U."/>
            <person name="Egli S."/>
            <person name="Spatafora J.W."/>
            <person name="Grigoriev I.V."/>
            <person name="Martin F.M."/>
        </authorList>
    </citation>
    <scope>NUCLEOTIDE SEQUENCE [LARGE SCALE GENOMIC DNA]</scope>
    <source>
        <strain evidence="2 3">CBS 207.34</strain>
    </source>
</reference>
<protein>
    <submittedName>
        <fullName evidence="2">HET-domain-containing protein</fullName>
    </submittedName>
</protein>
<dbReference type="Pfam" id="PF06985">
    <property type="entry name" value="HET"/>
    <property type="match status" value="1"/>
</dbReference>
<dbReference type="PANTHER" id="PTHR33112">
    <property type="entry name" value="DOMAIN PROTEIN, PUTATIVE-RELATED"/>
    <property type="match status" value="1"/>
</dbReference>
<dbReference type="PANTHER" id="PTHR33112:SF16">
    <property type="entry name" value="HETEROKARYON INCOMPATIBILITY DOMAIN-CONTAINING PROTEIN"/>
    <property type="match status" value="1"/>
</dbReference>
<feature type="non-terminal residue" evidence="2">
    <location>
        <position position="166"/>
    </location>
</feature>
<evidence type="ECO:0000313" key="3">
    <source>
        <dbReference type="Proteomes" id="UP000250140"/>
    </source>
</evidence>
<name>A0A8E2F248_9PEZI</name>
<dbReference type="Proteomes" id="UP000250140">
    <property type="component" value="Unassembled WGS sequence"/>
</dbReference>
<feature type="domain" description="Heterokaryon incompatibility" evidence="1">
    <location>
        <begin position="69"/>
        <end position="165"/>
    </location>
</feature>
<dbReference type="OrthoDB" id="2958217at2759"/>